<gene>
    <name evidence="6 7" type="primary">rlmF</name>
    <name evidence="7" type="ORF">GCM10008015_17260</name>
</gene>
<reference evidence="8" key="1">
    <citation type="journal article" date="2019" name="Int. J. Syst. Evol. Microbiol.">
        <title>The Global Catalogue of Microorganisms (GCM) 10K type strain sequencing project: providing services to taxonomists for standard genome sequencing and annotation.</title>
        <authorList>
            <consortium name="The Broad Institute Genomics Platform"/>
            <consortium name="The Broad Institute Genome Sequencing Center for Infectious Disease"/>
            <person name="Wu L."/>
            <person name="Ma J."/>
        </authorList>
    </citation>
    <scope>NUCLEOTIDE SEQUENCE [LARGE SCALE GENOMIC DNA]</scope>
    <source>
        <strain evidence="8">CGMCC 1.12811</strain>
    </source>
</reference>
<dbReference type="InterPro" id="IPR029063">
    <property type="entry name" value="SAM-dependent_MTases_sf"/>
</dbReference>
<keyword evidence="1 6" id="KW-0963">Cytoplasm</keyword>
<dbReference type="Gene3D" id="3.40.50.150">
    <property type="entry name" value="Vaccinia Virus protein VP39"/>
    <property type="match status" value="1"/>
</dbReference>
<dbReference type="PIRSF" id="PIRSF029038">
    <property type="entry name" value="Mtase_YbiN_prd"/>
    <property type="match status" value="1"/>
</dbReference>
<comment type="subcellular location">
    <subcellularLocation>
        <location evidence="6">Cytoplasm</location>
    </subcellularLocation>
</comment>
<evidence type="ECO:0000256" key="3">
    <source>
        <dbReference type="ARBA" id="ARBA00022603"/>
    </source>
</evidence>
<evidence type="ECO:0000256" key="4">
    <source>
        <dbReference type="ARBA" id="ARBA00022679"/>
    </source>
</evidence>
<comment type="similarity">
    <text evidence="6">Belongs to the methyltransferase superfamily. METTL16/RlmF family.</text>
</comment>
<dbReference type="Proteomes" id="UP000658793">
    <property type="component" value="Unassembled WGS sequence"/>
</dbReference>
<dbReference type="InterPro" id="IPR010286">
    <property type="entry name" value="METTL16/RlmF"/>
</dbReference>
<dbReference type="EMBL" id="BMGA01000003">
    <property type="protein sequence ID" value="GGA77169.1"/>
    <property type="molecule type" value="Genomic_DNA"/>
</dbReference>
<evidence type="ECO:0000256" key="5">
    <source>
        <dbReference type="ARBA" id="ARBA00022691"/>
    </source>
</evidence>
<keyword evidence="2 6" id="KW-0698">rRNA processing</keyword>
<dbReference type="Pfam" id="PF05971">
    <property type="entry name" value="Methyltransf_10"/>
    <property type="match status" value="1"/>
</dbReference>
<evidence type="ECO:0000256" key="2">
    <source>
        <dbReference type="ARBA" id="ARBA00022552"/>
    </source>
</evidence>
<dbReference type="InterPro" id="IPR016909">
    <property type="entry name" value="rRNA_lsu_MeTfrase_F"/>
</dbReference>
<dbReference type="EC" id="2.1.1.181" evidence="6"/>
<proteinExistence type="inferred from homology"/>
<dbReference type="RefSeq" id="WP_373282903.1">
    <property type="nucleotide sequence ID" value="NZ_BMGA01000003.1"/>
</dbReference>
<dbReference type="SUPFAM" id="SSF53335">
    <property type="entry name" value="S-adenosyl-L-methionine-dependent methyltransferases"/>
    <property type="match status" value="1"/>
</dbReference>
<protein>
    <recommendedName>
        <fullName evidence="6">Ribosomal RNA large subunit methyltransferase F</fullName>
        <ecNumber evidence="6">2.1.1.181</ecNumber>
    </recommendedName>
    <alternativeName>
        <fullName evidence="6">23S rRNA mA1618 methyltransferase</fullName>
    </alternativeName>
    <alternativeName>
        <fullName evidence="6">rRNA adenine N-6-methyltransferase</fullName>
    </alternativeName>
</protein>
<evidence type="ECO:0000256" key="1">
    <source>
        <dbReference type="ARBA" id="ARBA00022490"/>
    </source>
</evidence>
<accession>A0ABQ1HIM9</accession>
<dbReference type="NCBIfam" id="NF008725">
    <property type="entry name" value="PRK11727.1"/>
    <property type="match status" value="1"/>
</dbReference>
<evidence type="ECO:0000313" key="8">
    <source>
        <dbReference type="Proteomes" id="UP000658793"/>
    </source>
</evidence>
<keyword evidence="4 6" id="KW-0808">Transferase</keyword>
<organism evidence="7 8">
    <name type="scientific">Flavobacterium palustre</name>
    <dbReference type="NCBI Taxonomy" id="1476463"/>
    <lineage>
        <taxon>Bacteria</taxon>
        <taxon>Pseudomonadati</taxon>
        <taxon>Bacteroidota</taxon>
        <taxon>Flavobacteriia</taxon>
        <taxon>Flavobacteriales</taxon>
        <taxon>Flavobacteriaceae</taxon>
        <taxon>Flavobacterium</taxon>
    </lineage>
</organism>
<sequence>MSKTVTEKISLHPRNQHRLRYDFKLLIEKCSELKSFVFINEHHPDTSGQTIDFSNPQAVKTLNKALLTTYYDIQDWDIPQNYLCPPIPGRADYIHNIADLLAESNNGIIPTGIEVEGLDIGVGANCIYPIIGNSVYDWSFVGTDIDEKALNNCSEIIKANPKLIDAISLQQQVESRFIFKNIITPEDKFAFTICNPPFHKSAEEAGKGSLRKVNNLQDKKVTKAILNFGGQNTELWCEGGELAFITQMIYESAKYPMQCLWFTTLVSKQSHLKSLYKTLNKVNAADIKTIDMAQGQKTSRILAWTFLSNAQRKNWKFEIQPANTRF</sequence>
<evidence type="ECO:0000256" key="6">
    <source>
        <dbReference type="HAMAP-Rule" id="MF_01848"/>
    </source>
</evidence>
<keyword evidence="3 6" id="KW-0489">Methyltransferase</keyword>
<comment type="function">
    <text evidence="6">Specifically methylates the adenine in position 1618 of 23S rRNA.</text>
</comment>
<keyword evidence="8" id="KW-1185">Reference proteome</keyword>
<comment type="caution">
    <text evidence="7">The sequence shown here is derived from an EMBL/GenBank/DDBJ whole genome shotgun (WGS) entry which is preliminary data.</text>
</comment>
<dbReference type="PANTHER" id="PTHR13393:SF0">
    <property type="entry name" value="RNA N6-ADENOSINE-METHYLTRANSFERASE METTL16"/>
    <property type="match status" value="1"/>
</dbReference>
<name>A0ABQ1HIM9_9FLAO</name>
<keyword evidence="5 6" id="KW-0949">S-adenosyl-L-methionine</keyword>
<evidence type="ECO:0000313" key="7">
    <source>
        <dbReference type="EMBL" id="GGA77169.1"/>
    </source>
</evidence>
<dbReference type="GO" id="GO:0032259">
    <property type="term" value="P:methylation"/>
    <property type="evidence" value="ECO:0007669"/>
    <property type="project" value="UniProtKB-KW"/>
</dbReference>
<comment type="catalytic activity">
    <reaction evidence="6">
        <text>adenosine(1618) in 23S rRNA + S-adenosyl-L-methionine = N(6)-methyladenosine(1618) in 23S rRNA + S-adenosyl-L-homocysteine + H(+)</text>
        <dbReference type="Rhea" id="RHEA:16497"/>
        <dbReference type="Rhea" id="RHEA-COMP:10229"/>
        <dbReference type="Rhea" id="RHEA-COMP:10231"/>
        <dbReference type="ChEBI" id="CHEBI:15378"/>
        <dbReference type="ChEBI" id="CHEBI:57856"/>
        <dbReference type="ChEBI" id="CHEBI:59789"/>
        <dbReference type="ChEBI" id="CHEBI:74411"/>
        <dbReference type="ChEBI" id="CHEBI:74449"/>
        <dbReference type="EC" id="2.1.1.181"/>
    </reaction>
</comment>
<dbReference type="PANTHER" id="PTHR13393">
    <property type="entry name" value="SAM-DEPENDENT METHYLTRANSFERASE"/>
    <property type="match status" value="1"/>
</dbReference>
<dbReference type="GO" id="GO:0008168">
    <property type="term" value="F:methyltransferase activity"/>
    <property type="evidence" value="ECO:0007669"/>
    <property type="project" value="UniProtKB-KW"/>
</dbReference>
<dbReference type="HAMAP" id="MF_01848">
    <property type="entry name" value="23SrRNA_methyltr_F"/>
    <property type="match status" value="1"/>
</dbReference>